<evidence type="ECO:0000256" key="6">
    <source>
        <dbReference type="SAM" id="MobiDB-lite"/>
    </source>
</evidence>
<dbReference type="AlphaFoldDB" id="A0A8S0Q3U8"/>
<dbReference type="GO" id="GO:0003677">
    <property type="term" value="F:DNA binding"/>
    <property type="evidence" value="ECO:0007669"/>
    <property type="project" value="UniProtKB-KW"/>
</dbReference>
<feature type="compositionally biased region" description="Polar residues" evidence="6">
    <location>
        <begin position="183"/>
        <end position="214"/>
    </location>
</feature>
<evidence type="ECO:0000313" key="9">
    <source>
        <dbReference type="Proteomes" id="UP000594638"/>
    </source>
</evidence>
<dbReference type="InterPro" id="IPR036638">
    <property type="entry name" value="HLH_DNA-bd_sf"/>
</dbReference>
<gene>
    <name evidence="8" type="ORF">OLEA9_A092617</name>
</gene>
<name>A0A8S0Q3U8_OLEEU</name>
<keyword evidence="2" id="KW-0805">Transcription regulation</keyword>
<accession>A0A8S0Q3U8</accession>
<evidence type="ECO:0000256" key="4">
    <source>
        <dbReference type="ARBA" id="ARBA00023163"/>
    </source>
</evidence>
<dbReference type="SMART" id="SM00353">
    <property type="entry name" value="HLH"/>
    <property type="match status" value="1"/>
</dbReference>
<feature type="domain" description="BHLH" evidence="7">
    <location>
        <begin position="286"/>
        <end position="335"/>
    </location>
</feature>
<comment type="caution">
    <text evidence="8">The sequence shown here is derived from an EMBL/GenBank/DDBJ whole genome shotgun (WGS) entry which is preliminary data.</text>
</comment>
<evidence type="ECO:0000256" key="3">
    <source>
        <dbReference type="ARBA" id="ARBA00023125"/>
    </source>
</evidence>
<evidence type="ECO:0000259" key="7">
    <source>
        <dbReference type="PROSITE" id="PS50888"/>
    </source>
</evidence>
<dbReference type="PANTHER" id="PTHR45914:SF12">
    <property type="entry name" value="TRANSCRIPTION FACTOR BHLH87"/>
    <property type="match status" value="1"/>
</dbReference>
<sequence>MESFDWNYSPSVTRTSSIWSNQQYDVVQQLRPVLATGIHFNSNCRNLFHQEAAKSGPGSSWREIINVDIPCSTTPKNGLITADVGIGSHSHPKSAINGFQEVKAGSSTGTVSLDSLDCFLSTTNSHTDTSVEDDGISKVFSDCKNSWNDFSTVHAVSSGAPVSHVSIGKQERNSHSHTNQFKETFSQTPTDQNVNQPRSSSKKLYTTKRSNAQSELKESPAKSKKSRLDKHPNISHINFQQHVSSSEPDSAAMAQMKEMMYRAAAFKPVNLTMEAMEKPKRKNIRISTDPQTVAARRRRERIGERIRVLQRLVPGGNKMDTASMLDEAANYLKFLRSQIKALEELGHSMGSVNFHPTNIAYLPFINSFAMQTNFCFQNPNPNHHSKT</sequence>
<feature type="region of interest" description="Disordered" evidence="6">
    <location>
        <begin position="183"/>
        <end position="251"/>
    </location>
</feature>
<dbReference type="PANTHER" id="PTHR45914">
    <property type="entry name" value="TRANSCRIPTION FACTOR HEC3-RELATED"/>
    <property type="match status" value="1"/>
</dbReference>
<dbReference type="Gramene" id="OE9A092617T1">
    <property type="protein sequence ID" value="OE9A092617C1"/>
    <property type="gene ID" value="OE9A092617"/>
</dbReference>
<evidence type="ECO:0000256" key="5">
    <source>
        <dbReference type="ARBA" id="ARBA00023242"/>
    </source>
</evidence>
<evidence type="ECO:0000256" key="1">
    <source>
        <dbReference type="ARBA" id="ARBA00004123"/>
    </source>
</evidence>
<dbReference type="OrthoDB" id="906910at2759"/>
<evidence type="ECO:0000313" key="8">
    <source>
        <dbReference type="EMBL" id="CAA2959192.1"/>
    </source>
</evidence>
<dbReference type="InterPro" id="IPR045843">
    <property type="entry name" value="IND-like"/>
</dbReference>
<dbReference type="GO" id="GO:0005634">
    <property type="term" value="C:nucleus"/>
    <property type="evidence" value="ECO:0007669"/>
    <property type="project" value="UniProtKB-SubCell"/>
</dbReference>
<dbReference type="InterPro" id="IPR011598">
    <property type="entry name" value="bHLH_dom"/>
</dbReference>
<dbReference type="Pfam" id="PF00010">
    <property type="entry name" value="HLH"/>
    <property type="match status" value="1"/>
</dbReference>
<evidence type="ECO:0000256" key="2">
    <source>
        <dbReference type="ARBA" id="ARBA00023015"/>
    </source>
</evidence>
<feature type="compositionally biased region" description="Polar residues" evidence="6">
    <location>
        <begin position="235"/>
        <end position="248"/>
    </location>
</feature>
<comment type="subcellular location">
    <subcellularLocation>
        <location evidence="1">Nucleus</location>
    </subcellularLocation>
</comment>
<keyword evidence="4" id="KW-0804">Transcription</keyword>
<dbReference type="Proteomes" id="UP000594638">
    <property type="component" value="Unassembled WGS sequence"/>
</dbReference>
<dbReference type="GO" id="GO:0046983">
    <property type="term" value="F:protein dimerization activity"/>
    <property type="evidence" value="ECO:0007669"/>
    <property type="project" value="InterPro"/>
</dbReference>
<dbReference type="Gene3D" id="4.10.280.10">
    <property type="entry name" value="Helix-loop-helix DNA-binding domain"/>
    <property type="match status" value="1"/>
</dbReference>
<keyword evidence="5" id="KW-0539">Nucleus</keyword>
<keyword evidence="9" id="KW-1185">Reference proteome</keyword>
<reference evidence="8 9" key="1">
    <citation type="submission" date="2019-12" db="EMBL/GenBank/DDBJ databases">
        <authorList>
            <person name="Alioto T."/>
            <person name="Alioto T."/>
            <person name="Gomez Garrido J."/>
        </authorList>
    </citation>
    <scope>NUCLEOTIDE SEQUENCE [LARGE SCALE GENOMIC DNA]</scope>
</reference>
<dbReference type="PROSITE" id="PS50888">
    <property type="entry name" value="BHLH"/>
    <property type="match status" value="1"/>
</dbReference>
<dbReference type="EMBL" id="CACTIH010000310">
    <property type="protein sequence ID" value="CAA2959192.1"/>
    <property type="molecule type" value="Genomic_DNA"/>
</dbReference>
<proteinExistence type="predicted"/>
<dbReference type="SUPFAM" id="SSF47459">
    <property type="entry name" value="HLH, helix-loop-helix DNA-binding domain"/>
    <property type="match status" value="1"/>
</dbReference>
<organism evidence="8 9">
    <name type="scientific">Olea europaea subsp. europaea</name>
    <dbReference type="NCBI Taxonomy" id="158383"/>
    <lineage>
        <taxon>Eukaryota</taxon>
        <taxon>Viridiplantae</taxon>
        <taxon>Streptophyta</taxon>
        <taxon>Embryophyta</taxon>
        <taxon>Tracheophyta</taxon>
        <taxon>Spermatophyta</taxon>
        <taxon>Magnoliopsida</taxon>
        <taxon>eudicotyledons</taxon>
        <taxon>Gunneridae</taxon>
        <taxon>Pentapetalae</taxon>
        <taxon>asterids</taxon>
        <taxon>lamiids</taxon>
        <taxon>Lamiales</taxon>
        <taxon>Oleaceae</taxon>
        <taxon>Oleeae</taxon>
        <taxon>Olea</taxon>
    </lineage>
</organism>
<dbReference type="GO" id="GO:0003700">
    <property type="term" value="F:DNA-binding transcription factor activity"/>
    <property type="evidence" value="ECO:0007669"/>
    <property type="project" value="InterPro"/>
</dbReference>
<keyword evidence="3" id="KW-0238">DNA-binding</keyword>
<protein>
    <submittedName>
        <fullName evidence="8">Transcription factor bHLH87</fullName>
    </submittedName>
</protein>